<protein>
    <recommendedName>
        <fullName evidence="3">DDE Tnp4 domain-containing protein</fullName>
    </recommendedName>
</protein>
<dbReference type="Proteomes" id="UP001530315">
    <property type="component" value="Unassembled WGS sequence"/>
</dbReference>
<comment type="cofactor">
    <cofactor evidence="1">
        <name>a divalent metal cation</name>
        <dbReference type="ChEBI" id="CHEBI:60240"/>
    </cofactor>
</comment>
<dbReference type="AlphaFoldDB" id="A0ABD3PUC6"/>
<organism evidence="4 5">
    <name type="scientific">Stephanodiscus triporus</name>
    <dbReference type="NCBI Taxonomy" id="2934178"/>
    <lineage>
        <taxon>Eukaryota</taxon>
        <taxon>Sar</taxon>
        <taxon>Stramenopiles</taxon>
        <taxon>Ochrophyta</taxon>
        <taxon>Bacillariophyta</taxon>
        <taxon>Coscinodiscophyceae</taxon>
        <taxon>Thalassiosirophycidae</taxon>
        <taxon>Stephanodiscales</taxon>
        <taxon>Stephanodiscaceae</taxon>
        <taxon>Stephanodiscus</taxon>
    </lineage>
</organism>
<dbReference type="GO" id="GO:0046872">
    <property type="term" value="F:metal ion binding"/>
    <property type="evidence" value="ECO:0007669"/>
    <property type="project" value="UniProtKB-KW"/>
</dbReference>
<evidence type="ECO:0000313" key="5">
    <source>
        <dbReference type="Proteomes" id="UP001530315"/>
    </source>
</evidence>
<gene>
    <name evidence="4" type="ORF">ACHAW5_001289</name>
</gene>
<evidence type="ECO:0000313" key="4">
    <source>
        <dbReference type="EMBL" id="KAL3791723.1"/>
    </source>
</evidence>
<name>A0ABD3PUC6_9STRA</name>
<keyword evidence="2" id="KW-0479">Metal-binding</keyword>
<keyword evidence="5" id="KW-1185">Reference proteome</keyword>
<evidence type="ECO:0000256" key="2">
    <source>
        <dbReference type="ARBA" id="ARBA00022723"/>
    </source>
</evidence>
<dbReference type="EMBL" id="JALLAZ020000582">
    <property type="protein sequence ID" value="KAL3791723.1"/>
    <property type="molecule type" value="Genomic_DNA"/>
</dbReference>
<accession>A0ABD3PUC6</accession>
<reference evidence="4 5" key="1">
    <citation type="submission" date="2024-10" db="EMBL/GenBank/DDBJ databases">
        <title>Updated reference genomes for cyclostephanoid diatoms.</title>
        <authorList>
            <person name="Roberts W.R."/>
            <person name="Alverson A.J."/>
        </authorList>
    </citation>
    <scope>NUCLEOTIDE SEQUENCE [LARGE SCALE GENOMIC DNA]</scope>
    <source>
        <strain evidence="4 5">AJA276-08</strain>
    </source>
</reference>
<proteinExistence type="predicted"/>
<evidence type="ECO:0000256" key="1">
    <source>
        <dbReference type="ARBA" id="ARBA00001968"/>
    </source>
</evidence>
<sequence>MTQVQCQTAFSVSLQPELDAVFFPKGGGERGMNSPYNIGTKLHYYFAGGCPYDIMQVHGVSHVSVYASVWGVIDAINMNKELGYCFPNHEQQREIAAGFHRRSGAGFDKVVGAIGGLIICTLMPSLAECNNMNCKQTNFRGHCKDKYGLNLQAICNHNLEFIWAKMKWPAATSDYMAWVTTSLNLLLENNIDTNIILDGYTLVGDCAYVKSPFMATPLKGSGHEDAYNFYLSQLMITIERAFGVLVHQWAILCAPLIIPLAKVGPLFKALIWLHNFCFDQNELSVFDVPNINNNNLTGNVAVSQLFGNSSDSEVAHLDVHGHPVSLLGHGHHFADAERNRCPPKEGTPMDDMIQSLKINSLTRPRAT</sequence>
<evidence type="ECO:0000259" key="3">
    <source>
        <dbReference type="Pfam" id="PF13359"/>
    </source>
</evidence>
<dbReference type="InterPro" id="IPR027806">
    <property type="entry name" value="HARBI1_dom"/>
</dbReference>
<comment type="caution">
    <text evidence="4">The sequence shown here is derived from an EMBL/GenBank/DDBJ whole genome shotgun (WGS) entry which is preliminary data.</text>
</comment>
<feature type="domain" description="DDE Tnp4" evidence="3">
    <location>
        <begin position="128"/>
        <end position="275"/>
    </location>
</feature>
<dbReference type="Pfam" id="PF13359">
    <property type="entry name" value="DDE_Tnp_4"/>
    <property type="match status" value="1"/>
</dbReference>